<protein>
    <submittedName>
        <fullName evidence="2">Uncharacterized protein</fullName>
    </submittedName>
</protein>
<proteinExistence type="predicted"/>
<gene>
    <name evidence="2" type="ORF">AYJ54_43385</name>
</gene>
<dbReference type="EMBL" id="LUUB01000034">
    <property type="protein sequence ID" value="OAF13577.1"/>
    <property type="molecule type" value="Genomic_DNA"/>
</dbReference>
<dbReference type="Proteomes" id="UP000076959">
    <property type="component" value="Unassembled WGS sequence"/>
</dbReference>
<organism evidence="2 3">
    <name type="scientific">Bradyrhizobium centrolobii</name>
    <dbReference type="NCBI Taxonomy" id="1505087"/>
    <lineage>
        <taxon>Bacteria</taxon>
        <taxon>Pseudomonadati</taxon>
        <taxon>Pseudomonadota</taxon>
        <taxon>Alphaproteobacteria</taxon>
        <taxon>Hyphomicrobiales</taxon>
        <taxon>Nitrobacteraceae</taxon>
        <taxon>Bradyrhizobium</taxon>
    </lineage>
</organism>
<reference evidence="2 3" key="1">
    <citation type="submission" date="2016-03" db="EMBL/GenBank/DDBJ databases">
        <title>Draft Genome Sequence of the Strain BR 10245 (Bradyrhizobium sp.) isolated from nodules of Centrolobium paraense.</title>
        <authorList>
            <person name="Simoes-Araujo J.L.Sr."/>
            <person name="Barauna A.C."/>
            <person name="Silva K."/>
            <person name="Zilli J.E."/>
        </authorList>
    </citation>
    <scope>NUCLEOTIDE SEQUENCE [LARGE SCALE GENOMIC DNA]</scope>
    <source>
        <strain evidence="2 3">BR 10245</strain>
    </source>
</reference>
<evidence type="ECO:0000313" key="3">
    <source>
        <dbReference type="Proteomes" id="UP000076959"/>
    </source>
</evidence>
<feature type="region of interest" description="Disordered" evidence="1">
    <location>
        <begin position="1"/>
        <end position="74"/>
    </location>
</feature>
<keyword evidence="3" id="KW-1185">Reference proteome</keyword>
<dbReference type="AlphaFoldDB" id="A0A176Z1J1"/>
<sequence length="74" mass="8129">MKVDNVGDPQAPRKARQERLSDRASVGSNIDMQEIDIASLFGDPKSSQSPAENERRKYPQTGAARDQSGNLDAR</sequence>
<name>A0A176Z1J1_9BRAD</name>
<comment type="caution">
    <text evidence="2">The sequence shown here is derived from an EMBL/GenBank/DDBJ whole genome shotgun (WGS) entry which is preliminary data.</text>
</comment>
<evidence type="ECO:0000313" key="2">
    <source>
        <dbReference type="EMBL" id="OAF13577.1"/>
    </source>
</evidence>
<accession>A0A176Z1J1</accession>
<evidence type="ECO:0000256" key="1">
    <source>
        <dbReference type="SAM" id="MobiDB-lite"/>
    </source>
</evidence>